<dbReference type="InterPro" id="IPR021899">
    <property type="entry name" value="DUF3511"/>
</dbReference>
<dbReference type="PANTHER" id="PTHR33193:SF71">
    <property type="entry name" value="OS02G0223700 PROTEIN"/>
    <property type="match status" value="1"/>
</dbReference>
<dbReference type="AlphaFoldDB" id="A0A0K9P3V0"/>
<dbReference type="Pfam" id="PF12023">
    <property type="entry name" value="DUF3511"/>
    <property type="match status" value="1"/>
</dbReference>
<evidence type="ECO:0000313" key="2">
    <source>
        <dbReference type="EMBL" id="KMZ63716.1"/>
    </source>
</evidence>
<evidence type="ECO:0008006" key="4">
    <source>
        <dbReference type="Google" id="ProtNLM"/>
    </source>
</evidence>
<accession>A0A0K9P3V0</accession>
<name>A0A0K9P3V0_ZOSMR</name>
<sequence>MMDMEIRKGVSGDGRKESKDQHDFKSKSFSYRSKSFPNDPGLKKETAKSVSSRFALWNCLNDPEIQRKKRVANYKAYTMEGKMKGSFRKSFKWVKERCNQVINGY</sequence>
<reference evidence="3" key="1">
    <citation type="journal article" date="2016" name="Nature">
        <title>The genome of the seagrass Zostera marina reveals angiosperm adaptation to the sea.</title>
        <authorList>
            <person name="Olsen J.L."/>
            <person name="Rouze P."/>
            <person name="Verhelst B."/>
            <person name="Lin Y.-C."/>
            <person name="Bayer T."/>
            <person name="Collen J."/>
            <person name="Dattolo E."/>
            <person name="De Paoli E."/>
            <person name="Dittami S."/>
            <person name="Maumus F."/>
            <person name="Michel G."/>
            <person name="Kersting A."/>
            <person name="Lauritano C."/>
            <person name="Lohaus R."/>
            <person name="Toepel M."/>
            <person name="Tonon T."/>
            <person name="Vanneste K."/>
            <person name="Amirebrahimi M."/>
            <person name="Brakel J."/>
            <person name="Bostroem C."/>
            <person name="Chovatia M."/>
            <person name="Grimwood J."/>
            <person name="Jenkins J.W."/>
            <person name="Jueterbock A."/>
            <person name="Mraz A."/>
            <person name="Stam W.T."/>
            <person name="Tice H."/>
            <person name="Bornberg-Bauer E."/>
            <person name="Green P.J."/>
            <person name="Pearson G.A."/>
            <person name="Procaccini G."/>
            <person name="Duarte C.M."/>
            <person name="Schmutz J."/>
            <person name="Reusch T.B.H."/>
            <person name="Van de Peer Y."/>
        </authorList>
    </citation>
    <scope>NUCLEOTIDE SEQUENCE [LARGE SCALE GENOMIC DNA]</scope>
    <source>
        <strain evidence="3">cv. Finnish</strain>
    </source>
</reference>
<dbReference type="STRING" id="29655.A0A0K9P3V0"/>
<feature type="compositionally biased region" description="Basic and acidic residues" evidence="1">
    <location>
        <begin position="1"/>
        <end position="26"/>
    </location>
</feature>
<gene>
    <name evidence="2" type="ORF">ZOSMA_3G02010</name>
</gene>
<protein>
    <recommendedName>
        <fullName evidence="4">DUF3511 domain protein</fullName>
    </recommendedName>
</protein>
<dbReference type="OrthoDB" id="1655903at2759"/>
<evidence type="ECO:0000313" key="3">
    <source>
        <dbReference type="Proteomes" id="UP000036987"/>
    </source>
</evidence>
<dbReference type="EMBL" id="LFYR01001213">
    <property type="protein sequence ID" value="KMZ63716.1"/>
    <property type="molecule type" value="Genomic_DNA"/>
</dbReference>
<dbReference type="Proteomes" id="UP000036987">
    <property type="component" value="Unassembled WGS sequence"/>
</dbReference>
<evidence type="ECO:0000256" key="1">
    <source>
        <dbReference type="SAM" id="MobiDB-lite"/>
    </source>
</evidence>
<feature type="region of interest" description="Disordered" evidence="1">
    <location>
        <begin position="1"/>
        <end position="45"/>
    </location>
</feature>
<dbReference type="PANTHER" id="PTHR33193">
    <property type="entry name" value="DOMAIN PROTEIN, PUTATIVE (DUF3511)-RELATED"/>
    <property type="match status" value="1"/>
</dbReference>
<comment type="caution">
    <text evidence="2">The sequence shown here is derived from an EMBL/GenBank/DDBJ whole genome shotgun (WGS) entry which is preliminary data.</text>
</comment>
<organism evidence="2 3">
    <name type="scientific">Zostera marina</name>
    <name type="common">Eelgrass</name>
    <dbReference type="NCBI Taxonomy" id="29655"/>
    <lineage>
        <taxon>Eukaryota</taxon>
        <taxon>Viridiplantae</taxon>
        <taxon>Streptophyta</taxon>
        <taxon>Embryophyta</taxon>
        <taxon>Tracheophyta</taxon>
        <taxon>Spermatophyta</taxon>
        <taxon>Magnoliopsida</taxon>
        <taxon>Liliopsida</taxon>
        <taxon>Zosteraceae</taxon>
        <taxon>Zostera</taxon>
    </lineage>
</organism>
<feature type="compositionally biased region" description="Low complexity" evidence="1">
    <location>
        <begin position="27"/>
        <end position="36"/>
    </location>
</feature>
<keyword evidence="3" id="KW-1185">Reference proteome</keyword>
<proteinExistence type="predicted"/>